<feature type="region of interest" description="Disordered" evidence="2">
    <location>
        <begin position="1"/>
        <end position="20"/>
    </location>
</feature>
<organism evidence="3 4">
    <name type="scientific">Diversispora epigaea</name>
    <dbReference type="NCBI Taxonomy" id="1348612"/>
    <lineage>
        <taxon>Eukaryota</taxon>
        <taxon>Fungi</taxon>
        <taxon>Fungi incertae sedis</taxon>
        <taxon>Mucoromycota</taxon>
        <taxon>Glomeromycotina</taxon>
        <taxon>Glomeromycetes</taxon>
        <taxon>Diversisporales</taxon>
        <taxon>Diversisporaceae</taxon>
        <taxon>Diversispora</taxon>
    </lineage>
</organism>
<dbReference type="EMBL" id="PQFF01000277">
    <property type="protein sequence ID" value="RHZ67016.1"/>
    <property type="molecule type" value="Genomic_DNA"/>
</dbReference>
<dbReference type="OrthoDB" id="2364290at2759"/>
<dbReference type="AlphaFoldDB" id="A0A397HZP9"/>
<comment type="caution">
    <text evidence="3">The sequence shown here is derived from an EMBL/GenBank/DDBJ whole genome shotgun (WGS) entry which is preliminary data.</text>
</comment>
<evidence type="ECO:0000313" key="3">
    <source>
        <dbReference type="EMBL" id="RHZ67016.1"/>
    </source>
</evidence>
<evidence type="ECO:0000256" key="1">
    <source>
        <dbReference type="SAM" id="Coils"/>
    </source>
</evidence>
<evidence type="ECO:0000313" key="4">
    <source>
        <dbReference type="Proteomes" id="UP000266861"/>
    </source>
</evidence>
<keyword evidence="4" id="KW-1185">Reference proteome</keyword>
<reference evidence="3 4" key="1">
    <citation type="submission" date="2018-08" db="EMBL/GenBank/DDBJ databases">
        <title>Genome and evolution of the arbuscular mycorrhizal fungus Diversispora epigaea (formerly Glomus versiforme) and its bacterial endosymbionts.</title>
        <authorList>
            <person name="Sun X."/>
            <person name="Fei Z."/>
            <person name="Harrison M."/>
        </authorList>
    </citation>
    <scope>NUCLEOTIDE SEQUENCE [LARGE SCALE GENOMIC DNA]</scope>
    <source>
        <strain evidence="3 4">IT104</strain>
    </source>
</reference>
<protein>
    <submittedName>
        <fullName evidence="3">Uncharacterized protein</fullName>
    </submittedName>
</protein>
<accession>A0A397HZP9</accession>
<sequence length="298" mass="33888">MSSVTTSPSETPPSSIAGSASLTDTSVLTVSTVSAQETEEQKKYRQYWWKTGNFHPKANWNKVTLPYELMTGVTLDEYIIQTDKHNVKGFWEWENNTVRVIEFSSGLTRFCGAMTTRTHGGGKEPNASFRPFGKPQVPRDGYDGMHMPWPNLIVEVAYAQEEYKLKDKIENYWLLPDRVHDAIAIKLDYIPNTVPTVMTAWHYCVNNRTDAGALAPVMYEFGTIDRQGNQINILPGQCVINISMTSEVELLKQRVTTLEAENTKLKQIIEEIANLRIENTKPNQIIKQNRITNNVQFL</sequence>
<evidence type="ECO:0000256" key="2">
    <source>
        <dbReference type="SAM" id="MobiDB-lite"/>
    </source>
</evidence>
<name>A0A397HZP9_9GLOM</name>
<gene>
    <name evidence="3" type="ORF">Glove_303g157</name>
</gene>
<keyword evidence="1" id="KW-0175">Coiled coil</keyword>
<proteinExistence type="predicted"/>
<dbReference type="Proteomes" id="UP000266861">
    <property type="component" value="Unassembled WGS sequence"/>
</dbReference>
<feature type="coiled-coil region" evidence="1">
    <location>
        <begin position="241"/>
        <end position="278"/>
    </location>
</feature>